<dbReference type="InterPro" id="IPR044725">
    <property type="entry name" value="CBSX3_CBS_dom"/>
</dbReference>
<dbReference type="SUPFAM" id="SSF54631">
    <property type="entry name" value="CBS-domain pair"/>
    <property type="match status" value="1"/>
</dbReference>
<feature type="domain" description="CBS" evidence="3">
    <location>
        <begin position="9"/>
        <end position="67"/>
    </location>
</feature>
<dbReference type="SMART" id="SM00116">
    <property type="entry name" value="CBS"/>
    <property type="match status" value="2"/>
</dbReference>
<organism evidence="4 6">
    <name type="scientific">Candidatus Accumulibacter cognatus</name>
    <dbReference type="NCBI Taxonomy" id="2954383"/>
    <lineage>
        <taxon>Bacteria</taxon>
        <taxon>Pseudomonadati</taxon>
        <taxon>Pseudomonadota</taxon>
        <taxon>Betaproteobacteria</taxon>
        <taxon>Candidatus Accumulibacter</taxon>
    </lineage>
</organism>
<evidence type="ECO:0000259" key="3">
    <source>
        <dbReference type="PROSITE" id="PS51371"/>
    </source>
</evidence>
<dbReference type="Proteomes" id="UP000509684">
    <property type="component" value="Chromosome"/>
</dbReference>
<reference evidence="5 7" key="2">
    <citation type="journal article" date="2019" name="Microbiome">
        <title>Annotated bacterial chromosomes from frame-shift-corrected long-read metagenomic data.</title>
        <authorList>
            <person name="Arumugam K."/>
            <person name="Bagci C."/>
            <person name="Bessarab I."/>
            <person name="Beier S."/>
            <person name="Buchfink B."/>
            <person name="Gorska A."/>
            <person name="Qiu G."/>
            <person name="Huson D.H."/>
            <person name="Williams R.B.H."/>
        </authorList>
    </citation>
    <scope>NUCLEOTIDE SEQUENCE [LARGE SCALE GENOMIC DNA]</scope>
    <source>
        <strain evidence="5">SSA1</strain>
    </source>
</reference>
<dbReference type="RefSeq" id="WP_034947168.1">
    <property type="nucleotide sequence ID" value="NZ_JDST02000029.1"/>
</dbReference>
<gene>
    <name evidence="4" type="primary">kdsD_3</name>
    <name evidence="4" type="ORF">AW06_001504</name>
    <name evidence="5" type="ORF">HWD57_10130</name>
</gene>
<name>A0A080M8S9_9PROT</name>
<keyword evidence="1 2" id="KW-0129">CBS domain</keyword>
<dbReference type="Gene3D" id="3.10.580.10">
    <property type="entry name" value="CBS-domain"/>
    <property type="match status" value="1"/>
</dbReference>
<reference evidence="5" key="3">
    <citation type="submission" date="2020-06" db="EMBL/GenBank/DDBJ databases">
        <authorList>
            <person name="Arumugam K."/>
            <person name="Besarab I."/>
            <person name="Haryono M."/>
            <person name="Bagci C."/>
            <person name="Beier S."/>
            <person name="Buchfink B."/>
            <person name="Gorska A."/>
            <person name="Qiu G."/>
            <person name="Huson D.H."/>
            <person name="Williams R.B."/>
        </authorList>
    </citation>
    <scope>NUCLEOTIDE SEQUENCE</scope>
    <source>
        <strain evidence="5">SSA1</strain>
    </source>
</reference>
<dbReference type="Proteomes" id="UP000021315">
    <property type="component" value="Unassembled WGS sequence"/>
</dbReference>
<dbReference type="PROSITE" id="PS51371">
    <property type="entry name" value="CBS"/>
    <property type="match status" value="2"/>
</dbReference>
<dbReference type="InterPro" id="IPR051257">
    <property type="entry name" value="Diverse_CBS-Domain"/>
</dbReference>
<protein>
    <submittedName>
        <fullName evidence="4">Arabinose 5-phosphate isomerase KdsD</fullName>
        <ecNumber evidence="4">5.3.1.13</ecNumber>
    </submittedName>
    <submittedName>
        <fullName evidence="5">CBS domain-containing protein</fullName>
    </submittedName>
</protein>
<evidence type="ECO:0000256" key="1">
    <source>
        <dbReference type="ARBA" id="ARBA00023122"/>
    </source>
</evidence>
<dbReference type="EMBL" id="JDST02000029">
    <property type="protein sequence ID" value="KFB77386.1"/>
    <property type="molecule type" value="Genomic_DNA"/>
</dbReference>
<dbReference type="InterPro" id="IPR046342">
    <property type="entry name" value="CBS_dom_sf"/>
</dbReference>
<evidence type="ECO:0000313" key="6">
    <source>
        <dbReference type="Proteomes" id="UP000021315"/>
    </source>
</evidence>
<accession>A0A7D5SIN3</accession>
<dbReference type="EMBL" id="CP058708">
    <property type="protein sequence ID" value="QLH52522.1"/>
    <property type="molecule type" value="Genomic_DNA"/>
</dbReference>
<dbReference type="AlphaFoldDB" id="A0A080M8S9"/>
<evidence type="ECO:0000313" key="5">
    <source>
        <dbReference type="EMBL" id="QLH52522.1"/>
    </source>
</evidence>
<evidence type="ECO:0000313" key="4">
    <source>
        <dbReference type="EMBL" id="KFB77386.1"/>
    </source>
</evidence>
<keyword evidence="6" id="KW-1185">Reference proteome</keyword>
<dbReference type="GO" id="GO:0019146">
    <property type="term" value="F:arabinose-5-phosphate isomerase activity"/>
    <property type="evidence" value="ECO:0007669"/>
    <property type="project" value="UniProtKB-EC"/>
</dbReference>
<dbReference type="STRING" id="1453999.AW06_001504"/>
<dbReference type="CDD" id="cd04623">
    <property type="entry name" value="CBS_pair_bac_euk"/>
    <property type="match status" value="1"/>
</dbReference>
<keyword evidence="4" id="KW-0413">Isomerase</keyword>
<accession>A0A080M8S9</accession>
<evidence type="ECO:0000313" key="7">
    <source>
        <dbReference type="Proteomes" id="UP000509684"/>
    </source>
</evidence>
<dbReference type="KEGG" id="acog:HWD57_10130"/>
<dbReference type="EC" id="5.3.1.13" evidence="4"/>
<dbReference type="Pfam" id="PF00571">
    <property type="entry name" value="CBS"/>
    <property type="match status" value="2"/>
</dbReference>
<sequence>MKTLRQILADKSGPLVTVSPDDPVFYALQVMSDANVGALLVLDKEQLVGIFSERDYARKVILFGKASKDTPVRAIMTDKVLYVTPDRTVDECMAIMTDKHIRHLPVLDDEGKVLGIVSIGDVVKETICEQQFIIQQMAKYITG</sequence>
<feature type="domain" description="CBS" evidence="3">
    <location>
        <begin position="76"/>
        <end position="133"/>
    </location>
</feature>
<evidence type="ECO:0000256" key="2">
    <source>
        <dbReference type="PROSITE-ProRule" id="PRU00703"/>
    </source>
</evidence>
<proteinExistence type="predicted"/>
<dbReference type="PANTHER" id="PTHR43080">
    <property type="entry name" value="CBS DOMAIN-CONTAINING PROTEIN CBSX3, MITOCHONDRIAL"/>
    <property type="match status" value="1"/>
</dbReference>
<reference evidence="4 6" key="1">
    <citation type="submission" date="2014-02" db="EMBL/GenBank/DDBJ databases">
        <title>Expanding our view of genomic diversity in Candidatus Accumulibacter clades.</title>
        <authorList>
            <person name="Skennerton C.T."/>
            <person name="Barr J.J."/>
            <person name="Slater F.R."/>
            <person name="Bond P.L."/>
            <person name="Tyson G.W."/>
        </authorList>
    </citation>
    <scope>NUCLEOTIDE SEQUENCE [LARGE SCALE GENOMIC DNA]</scope>
    <source>
        <strain evidence="6">SK-02</strain>
    </source>
</reference>
<dbReference type="InterPro" id="IPR000644">
    <property type="entry name" value="CBS_dom"/>
</dbReference>
<dbReference type="PANTHER" id="PTHR43080:SF2">
    <property type="entry name" value="CBS DOMAIN-CONTAINING PROTEIN"/>
    <property type="match status" value="1"/>
</dbReference>